<evidence type="ECO:0000313" key="3">
    <source>
        <dbReference type="Proteomes" id="UP001161247"/>
    </source>
</evidence>
<dbReference type="PANTHER" id="PTHR33193">
    <property type="entry name" value="DOMAIN PROTEIN, PUTATIVE (DUF3511)-RELATED"/>
    <property type="match status" value="1"/>
</dbReference>
<dbReference type="Pfam" id="PF12023">
    <property type="entry name" value="DUF3511"/>
    <property type="match status" value="1"/>
</dbReference>
<dbReference type="InterPro" id="IPR021899">
    <property type="entry name" value="DUF3511"/>
</dbReference>
<evidence type="ECO:0000313" key="2">
    <source>
        <dbReference type="EMBL" id="CAI9119014.1"/>
    </source>
</evidence>
<protein>
    <submittedName>
        <fullName evidence="2">OLC1v1020663C1</fullName>
    </submittedName>
</protein>
<keyword evidence="3" id="KW-1185">Reference proteome</keyword>
<sequence>MRPTSSSSSAATHWTLTLDRRFAPVGAAAVSRNPNPTPLSSSSSPPPPVVINCLPRGLTTAAMGGPASSNALSSAWHYGNGRNKNNSGVDVRRKQRIASYKAYAVESKLKNSVRSGFRWMKNKYTYIVHGY</sequence>
<feature type="region of interest" description="Disordered" evidence="1">
    <location>
        <begin position="64"/>
        <end position="92"/>
    </location>
</feature>
<feature type="compositionally biased region" description="Low complexity" evidence="1">
    <location>
        <begin position="31"/>
        <end position="43"/>
    </location>
</feature>
<feature type="region of interest" description="Disordered" evidence="1">
    <location>
        <begin position="27"/>
        <end position="48"/>
    </location>
</feature>
<dbReference type="Proteomes" id="UP001161247">
    <property type="component" value="Chromosome 9"/>
</dbReference>
<accession>A0AAV1EH35</accession>
<dbReference type="EMBL" id="OX459126">
    <property type="protein sequence ID" value="CAI9119014.1"/>
    <property type="molecule type" value="Genomic_DNA"/>
</dbReference>
<reference evidence="2" key="1">
    <citation type="submission" date="2023-03" db="EMBL/GenBank/DDBJ databases">
        <authorList>
            <person name="Julca I."/>
        </authorList>
    </citation>
    <scope>NUCLEOTIDE SEQUENCE</scope>
</reference>
<dbReference type="AlphaFoldDB" id="A0AAV1EH35"/>
<evidence type="ECO:0000256" key="1">
    <source>
        <dbReference type="SAM" id="MobiDB-lite"/>
    </source>
</evidence>
<name>A0AAV1EH35_OLDCO</name>
<gene>
    <name evidence="2" type="ORF">OLC1_LOCUS24767</name>
</gene>
<organism evidence="2 3">
    <name type="scientific">Oldenlandia corymbosa var. corymbosa</name>
    <dbReference type="NCBI Taxonomy" id="529605"/>
    <lineage>
        <taxon>Eukaryota</taxon>
        <taxon>Viridiplantae</taxon>
        <taxon>Streptophyta</taxon>
        <taxon>Embryophyta</taxon>
        <taxon>Tracheophyta</taxon>
        <taxon>Spermatophyta</taxon>
        <taxon>Magnoliopsida</taxon>
        <taxon>eudicotyledons</taxon>
        <taxon>Gunneridae</taxon>
        <taxon>Pentapetalae</taxon>
        <taxon>asterids</taxon>
        <taxon>lamiids</taxon>
        <taxon>Gentianales</taxon>
        <taxon>Rubiaceae</taxon>
        <taxon>Rubioideae</taxon>
        <taxon>Spermacoceae</taxon>
        <taxon>Hedyotis-Oldenlandia complex</taxon>
        <taxon>Oldenlandia</taxon>
    </lineage>
</organism>
<proteinExistence type="predicted"/>
<dbReference type="PANTHER" id="PTHR33193:SF13">
    <property type="entry name" value="EXPRESSED PROTEIN"/>
    <property type="match status" value="1"/>
</dbReference>